<dbReference type="PANTHER" id="PTHR14217:SF7">
    <property type="entry name" value="INOSITOL-TETRAKISPHOSPHATE 1-KINASE 2"/>
    <property type="match status" value="1"/>
</dbReference>
<dbReference type="Pfam" id="PF05770">
    <property type="entry name" value="Ins134_P3_kin"/>
    <property type="match status" value="1"/>
</dbReference>
<keyword evidence="8" id="KW-0547">Nucleotide-binding</keyword>
<dbReference type="InterPro" id="IPR008656">
    <property type="entry name" value="Inositol_tetrakis-P_1-kinase"/>
</dbReference>
<evidence type="ECO:0000256" key="5">
    <source>
        <dbReference type="ARBA" id="ARBA00011245"/>
    </source>
</evidence>
<dbReference type="GO" id="GO:0052725">
    <property type="term" value="F:inositol-1,3,4-trisphosphate 6-kinase activity"/>
    <property type="evidence" value="ECO:0007669"/>
    <property type="project" value="InterPro"/>
</dbReference>
<dbReference type="PANTHER" id="PTHR14217">
    <property type="entry name" value="INOSITOL-TETRAKISPHOSPHATE 1-KINASE"/>
    <property type="match status" value="1"/>
</dbReference>
<dbReference type="GO" id="GO:0005524">
    <property type="term" value="F:ATP binding"/>
    <property type="evidence" value="ECO:0007669"/>
    <property type="project" value="UniProtKB-KW"/>
</dbReference>
<feature type="domain" description="Inositol 1,3,4-trisphosphate 5/6-kinase ATP-grasp" evidence="12">
    <location>
        <begin position="14"/>
        <end position="194"/>
    </location>
</feature>
<comment type="subunit">
    <text evidence="5">Monomer.</text>
</comment>
<dbReference type="GO" id="GO:0032957">
    <property type="term" value="P:inositol trisphosphate metabolic process"/>
    <property type="evidence" value="ECO:0007669"/>
    <property type="project" value="InterPro"/>
</dbReference>
<evidence type="ECO:0000256" key="8">
    <source>
        <dbReference type="ARBA" id="ARBA00022741"/>
    </source>
</evidence>
<comment type="catalytic activity">
    <reaction evidence="2">
        <text>1D-myo-inositol 1,3,4-trisphosphate + ATP = 1D-myo-inositol 1,3,4,5-tetrakisphosphate + ADP + H(+)</text>
        <dbReference type="Rhea" id="RHEA:13253"/>
        <dbReference type="ChEBI" id="CHEBI:15378"/>
        <dbReference type="ChEBI" id="CHEBI:30616"/>
        <dbReference type="ChEBI" id="CHEBI:57895"/>
        <dbReference type="ChEBI" id="CHEBI:58414"/>
        <dbReference type="ChEBI" id="CHEBI:456216"/>
        <dbReference type="EC" id="2.7.1.159"/>
    </reaction>
</comment>
<evidence type="ECO:0000256" key="11">
    <source>
        <dbReference type="ARBA" id="ARBA00022842"/>
    </source>
</evidence>
<keyword evidence="7" id="KW-0479">Metal-binding</keyword>
<evidence type="ECO:0000256" key="10">
    <source>
        <dbReference type="ARBA" id="ARBA00022840"/>
    </source>
</evidence>
<name>A0A1D6PFL7_MAIZE</name>
<dbReference type="FunFam" id="3.30.1490.220:FF:000002">
    <property type="entry name" value="Inositol-tetrakisphosphate 1-kinase"/>
    <property type="match status" value="1"/>
</dbReference>
<evidence type="ECO:0000256" key="6">
    <source>
        <dbReference type="ARBA" id="ARBA00022679"/>
    </source>
</evidence>
<dbReference type="ExpressionAtlas" id="A0A1D6PFL7">
    <property type="expression patterns" value="baseline and differential"/>
</dbReference>
<evidence type="ECO:0000256" key="2">
    <source>
        <dbReference type="ARBA" id="ARBA00000680"/>
    </source>
</evidence>
<dbReference type="EMBL" id="CM000785">
    <property type="protein sequence ID" value="AQL08293.1"/>
    <property type="molecule type" value="Genomic_DNA"/>
</dbReference>
<keyword evidence="6" id="KW-0808">Transferase</keyword>
<protein>
    <submittedName>
        <fullName evidence="13">Inositol-tetrakisphosphate 1-kinase 3</fullName>
    </submittedName>
</protein>
<dbReference type="GO" id="GO:0047325">
    <property type="term" value="F:inositol-3,4,5,6-tetrakisphosphate 1-kinase activity"/>
    <property type="evidence" value="ECO:0007669"/>
    <property type="project" value="InterPro"/>
</dbReference>
<evidence type="ECO:0000313" key="13">
    <source>
        <dbReference type="EMBL" id="AQL08293.1"/>
    </source>
</evidence>
<dbReference type="InterPro" id="IPR040464">
    <property type="entry name" value="InsP(3)kin_ATP-grasp"/>
</dbReference>
<proteinExistence type="inferred from homology"/>
<comment type="cofactor">
    <cofactor evidence="3">
        <name>Mg(2+)</name>
        <dbReference type="ChEBI" id="CHEBI:18420"/>
    </cofactor>
</comment>
<evidence type="ECO:0000256" key="4">
    <source>
        <dbReference type="ARBA" id="ARBA00009601"/>
    </source>
</evidence>
<dbReference type="SUPFAM" id="SSF56059">
    <property type="entry name" value="Glutathione synthetase ATP-binding domain-like"/>
    <property type="match status" value="1"/>
</dbReference>
<gene>
    <name evidence="13" type="ORF">ZEAMMB73_Zm00001d047994</name>
</gene>
<accession>A0A1D6PFL7</accession>
<evidence type="ECO:0000256" key="1">
    <source>
        <dbReference type="ARBA" id="ARBA00000399"/>
    </source>
</evidence>
<comment type="similarity">
    <text evidence="4">Belongs to the ITPK1 family.</text>
</comment>
<keyword evidence="11" id="KW-0460">Magnesium</keyword>
<dbReference type="Gene3D" id="3.30.470.20">
    <property type="entry name" value="ATP-grasp fold, B domain"/>
    <property type="match status" value="1"/>
</dbReference>
<evidence type="ECO:0000256" key="3">
    <source>
        <dbReference type="ARBA" id="ARBA00001946"/>
    </source>
</evidence>
<dbReference type="AlphaFoldDB" id="A0A1D6PFL7"/>
<organism evidence="13">
    <name type="scientific">Zea mays</name>
    <name type="common">Maize</name>
    <dbReference type="NCBI Taxonomy" id="4577"/>
    <lineage>
        <taxon>Eukaryota</taxon>
        <taxon>Viridiplantae</taxon>
        <taxon>Streptophyta</taxon>
        <taxon>Embryophyta</taxon>
        <taxon>Tracheophyta</taxon>
        <taxon>Spermatophyta</taxon>
        <taxon>Magnoliopsida</taxon>
        <taxon>Liliopsida</taxon>
        <taxon>Poales</taxon>
        <taxon>Poaceae</taxon>
        <taxon>PACMAD clade</taxon>
        <taxon>Panicoideae</taxon>
        <taxon>Andropogonodae</taxon>
        <taxon>Andropogoneae</taxon>
        <taxon>Tripsacinae</taxon>
        <taxon>Zea</taxon>
    </lineage>
</organism>
<evidence type="ECO:0000259" key="12">
    <source>
        <dbReference type="Pfam" id="PF05770"/>
    </source>
</evidence>
<comment type="catalytic activity">
    <reaction evidence="1">
        <text>1D-myo-inositol 1,3,4-trisphosphate + ATP = 1D-myo-inositol 1,3,4,6-tetrakisphosphate + ADP + H(+)</text>
        <dbReference type="Rhea" id="RHEA:20940"/>
        <dbReference type="ChEBI" id="CHEBI:15378"/>
        <dbReference type="ChEBI" id="CHEBI:30616"/>
        <dbReference type="ChEBI" id="CHEBI:57660"/>
        <dbReference type="ChEBI" id="CHEBI:58414"/>
        <dbReference type="ChEBI" id="CHEBI:456216"/>
        <dbReference type="EC" id="2.7.1.159"/>
    </reaction>
</comment>
<keyword evidence="9 13" id="KW-0418">Kinase</keyword>
<keyword evidence="10" id="KW-0067">ATP-binding</keyword>
<evidence type="ECO:0000256" key="7">
    <source>
        <dbReference type="ARBA" id="ARBA00022723"/>
    </source>
</evidence>
<dbReference type="GO" id="GO:0000287">
    <property type="term" value="F:magnesium ion binding"/>
    <property type="evidence" value="ECO:0007669"/>
    <property type="project" value="InterPro"/>
</dbReference>
<sequence length="253" mass="28187">MLEEVADLNLSNFYGEVCIPRQLVITKDPSSIPTSVAMAGLTLPLVAKPLVVDGTSKGHELYLAYDEASLSMLDPPLVLQEFINHGGILFKVYIIGETIQVVRRFSLPDVNTYDLLNNVGIYRLPRVSCAAASADDADLDPLIAELPPRPLLEKLGRELRGRLGLRLFNIDMIRELGTKDRYYIIDINYFPGVSLFCHLYLGFVLFVSVLYLCPCKTCWAKLLPQPSVRSILTTNLWPSKPSLSVQESSRISS</sequence>
<reference evidence="13" key="1">
    <citation type="submission" date="2015-12" db="EMBL/GenBank/DDBJ databases">
        <title>Update maize B73 reference genome by single molecule sequencing technologies.</title>
        <authorList>
            <consortium name="Maize Genome Sequencing Project"/>
            <person name="Ware D."/>
        </authorList>
    </citation>
    <scope>NUCLEOTIDE SEQUENCE</scope>
    <source>
        <tissue evidence="13">Seedling</tissue>
    </source>
</reference>
<evidence type="ECO:0000256" key="9">
    <source>
        <dbReference type="ARBA" id="ARBA00022777"/>
    </source>
</evidence>
<dbReference type="GO" id="GO:0052726">
    <property type="term" value="F:inositol-1,3,4-trisphosphate 5-kinase activity"/>
    <property type="evidence" value="ECO:0007669"/>
    <property type="project" value="InterPro"/>
</dbReference>